<dbReference type="GO" id="GO:0016070">
    <property type="term" value="P:RNA metabolic process"/>
    <property type="evidence" value="ECO:0007669"/>
    <property type="project" value="InterPro"/>
</dbReference>
<dbReference type="RefSeq" id="WP_192938124.1">
    <property type="nucleotide sequence ID" value="NZ_CP019062.1"/>
</dbReference>
<name>A0A2L1UWN9_9GAMM</name>
<gene>
    <name evidence="2" type="ORF">BV494_01785</name>
</gene>
<dbReference type="GO" id="GO:0003723">
    <property type="term" value="F:RNA binding"/>
    <property type="evidence" value="ECO:0007669"/>
    <property type="project" value="InterPro"/>
</dbReference>
<feature type="domain" description="Toxin SymE-like" evidence="1">
    <location>
        <begin position="6"/>
        <end position="36"/>
    </location>
</feature>
<dbReference type="Proteomes" id="UP000239197">
    <property type="component" value="Chromosome"/>
</dbReference>
<evidence type="ECO:0000313" key="3">
    <source>
        <dbReference type="Proteomes" id="UP000239197"/>
    </source>
</evidence>
<sequence length="36" mass="4151">MSKAQRWHIVGYIPNRGDTSTPNIHLIGKWLREAGF</sequence>
<protein>
    <recommendedName>
        <fullName evidence="1">Toxin SymE-like domain-containing protein</fullName>
    </recommendedName>
</protein>
<dbReference type="GO" id="GO:0016788">
    <property type="term" value="F:hydrolase activity, acting on ester bonds"/>
    <property type="evidence" value="ECO:0007669"/>
    <property type="project" value="InterPro"/>
</dbReference>
<evidence type="ECO:0000313" key="2">
    <source>
        <dbReference type="EMBL" id="AVF37327.1"/>
    </source>
</evidence>
<dbReference type="KEGG" id="rox:BV494_01785"/>
<organism evidence="2 3">
    <name type="scientific">Rahnella sikkimica</name>
    <dbReference type="NCBI Taxonomy" id="1805933"/>
    <lineage>
        <taxon>Bacteria</taxon>
        <taxon>Pseudomonadati</taxon>
        <taxon>Pseudomonadota</taxon>
        <taxon>Gammaproteobacteria</taxon>
        <taxon>Enterobacterales</taxon>
        <taxon>Yersiniaceae</taxon>
        <taxon>Rahnella</taxon>
    </lineage>
</organism>
<dbReference type="InterPro" id="IPR014944">
    <property type="entry name" value="Toxin_SymE-like"/>
</dbReference>
<accession>A0A2L1UWN9</accession>
<reference evidence="3" key="1">
    <citation type="submission" date="2017-01" db="EMBL/GenBank/DDBJ databases">
        <title>Genome sequence of Rouxiella sp. ERMR1:05.</title>
        <authorList>
            <person name="Kumar R."/>
            <person name="Singh D."/>
            <person name="Kumar S."/>
        </authorList>
    </citation>
    <scope>NUCLEOTIDE SEQUENCE [LARGE SCALE GENOMIC DNA]</scope>
    <source>
        <strain evidence="3">ERMR1:05</strain>
    </source>
</reference>
<evidence type="ECO:0000259" key="1">
    <source>
        <dbReference type="Pfam" id="PF08845"/>
    </source>
</evidence>
<dbReference type="AlphaFoldDB" id="A0A2L1UWN9"/>
<proteinExistence type="predicted"/>
<dbReference type="GO" id="GO:0005737">
    <property type="term" value="C:cytoplasm"/>
    <property type="evidence" value="ECO:0007669"/>
    <property type="project" value="InterPro"/>
</dbReference>
<dbReference type="Pfam" id="PF08845">
    <property type="entry name" value="SymE_toxin"/>
    <property type="match status" value="1"/>
</dbReference>
<dbReference type="EMBL" id="CP019062">
    <property type="protein sequence ID" value="AVF37327.1"/>
    <property type="molecule type" value="Genomic_DNA"/>
</dbReference>
<keyword evidence="3" id="KW-1185">Reference proteome</keyword>